<name>A0A6G7KBZ2_9LACT</name>
<reference evidence="3 4" key="1">
    <citation type="journal article" date="2017" name="Int. J. Syst. Evol. Microbiol.">
        <title>Jeotgalibaca porci sp. nov. and Jeotgalibaca arthritidis sp. nov., isolated from pigs, and emended description of the genus Jeotgalibaca.</title>
        <authorList>
            <person name="Zamora L."/>
            <person name="Perez-Sancho M."/>
            <person name="Dominguez L."/>
            <person name="Fernandez-Garayzabal J.F."/>
            <person name="Vela A.I."/>
        </authorList>
    </citation>
    <scope>NUCLEOTIDE SEQUENCE [LARGE SCALE GENOMIC DNA]</scope>
    <source>
        <strain evidence="3 4">CECT 9157</strain>
    </source>
</reference>
<dbReference type="GO" id="GO:0046872">
    <property type="term" value="F:metal ion binding"/>
    <property type="evidence" value="ECO:0007669"/>
    <property type="project" value="InterPro"/>
</dbReference>
<dbReference type="SUPFAM" id="SSF63411">
    <property type="entry name" value="LuxS/MPP-like metallohydrolase"/>
    <property type="match status" value="2"/>
</dbReference>
<feature type="domain" description="Peptidase M16 N-terminal" evidence="1">
    <location>
        <begin position="51"/>
        <end position="175"/>
    </location>
</feature>
<organism evidence="3 4">
    <name type="scientific">Jeotgalibaca arthritidis</name>
    <dbReference type="NCBI Taxonomy" id="1868794"/>
    <lineage>
        <taxon>Bacteria</taxon>
        <taxon>Bacillati</taxon>
        <taxon>Bacillota</taxon>
        <taxon>Bacilli</taxon>
        <taxon>Lactobacillales</taxon>
        <taxon>Carnobacteriaceae</taxon>
        <taxon>Jeotgalibaca</taxon>
    </lineage>
</organism>
<evidence type="ECO:0000259" key="1">
    <source>
        <dbReference type="Pfam" id="PF00675"/>
    </source>
</evidence>
<dbReference type="PANTHER" id="PTHR11851:SF134">
    <property type="entry name" value="ZINC-DEPENDENT PROTEASE"/>
    <property type="match status" value="1"/>
</dbReference>
<accession>A0A6G7KBZ2</accession>
<proteinExistence type="predicted"/>
<dbReference type="Proteomes" id="UP000501451">
    <property type="component" value="Chromosome"/>
</dbReference>
<dbReference type="InterPro" id="IPR011765">
    <property type="entry name" value="Pept_M16_N"/>
</dbReference>
<dbReference type="EMBL" id="CP049740">
    <property type="protein sequence ID" value="QII82783.1"/>
    <property type="molecule type" value="Genomic_DNA"/>
</dbReference>
<dbReference type="Pfam" id="PF05193">
    <property type="entry name" value="Peptidase_M16_C"/>
    <property type="match status" value="1"/>
</dbReference>
<dbReference type="InterPro" id="IPR011249">
    <property type="entry name" value="Metalloenz_LuxS/M16"/>
</dbReference>
<evidence type="ECO:0000259" key="2">
    <source>
        <dbReference type="Pfam" id="PF05193"/>
    </source>
</evidence>
<dbReference type="PANTHER" id="PTHR11851">
    <property type="entry name" value="METALLOPROTEASE"/>
    <property type="match status" value="1"/>
</dbReference>
<protein>
    <submittedName>
        <fullName evidence="3">Insulinase family protein</fullName>
    </submittedName>
</protein>
<gene>
    <name evidence="3" type="ORF">G7057_10270</name>
</gene>
<dbReference type="NCBIfam" id="NF047421">
    <property type="entry name" value="YfmH_fam"/>
    <property type="match status" value="1"/>
</dbReference>
<dbReference type="Pfam" id="PF00675">
    <property type="entry name" value="Peptidase_M16"/>
    <property type="match status" value="1"/>
</dbReference>
<dbReference type="Gene3D" id="3.30.830.10">
    <property type="entry name" value="Metalloenzyme, LuxS/M16 peptidase-like"/>
    <property type="match status" value="2"/>
</dbReference>
<dbReference type="KEGG" id="jar:G7057_10270"/>
<dbReference type="InterPro" id="IPR050361">
    <property type="entry name" value="MPP/UQCRC_Complex"/>
</dbReference>
<dbReference type="RefSeq" id="WP_166163497.1">
    <property type="nucleotide sequence ID" value="NZ_CP049740.1"/>
</dbReference>
<dbReference type="InterPro" id="IPR007863">
    <property type="entry name" value="Peptidase_M16_C"/>
</dbReference>
<keyword evidence="4" id="KW-1185">Reference proteome</keyword>
<dbReference type="AlphaFoldDB" id="A0A6G7KBZ2"/>
<evidence type="ECO:0000313" key="4">
    <source>
        <dbReference type="Proteomes" id="UP000501451"/>
    </source>
</evidence>
<feature type="domain" description="Peptidase M16 C-terminal" evidence="2">
    <location>
        <begin position="181"/>
        <end position="363"/>
    </location>
</feature>
<evidence type="ECO:0000313" key="3">
    <source>
        <dbReference type="EMBL" id="QII82783.1"/>
    </source>
</evidence>
<sequence>MHKVDYPLLDETVYYETLDNGLQVILIPKPQFAKVYGIMTTNFGSIDNHFVPIGSDKAVVVPDGVAHFLEHKLFEGEERDAFEDFAELGSSANAFTSFTRTSYLFSATSKAEENIETLLDFVQSPRFTYEGVEKEKGIIEQEIKMYDDLPDWRLFYGLLKNLYPNHPLSIDIAGTVDSIQKITPEILQQCYETFYHPSNMNIVVIGNFDPESVIQLIQDNQSKKEFPKEDHIMRFLPAEKIKSIQSHTAIEMDVKRSKVAMGVKGIRAVPEGSEADTYYLLGNLFMELLFGRGSQNYNTLYDEGLIDDSFGYSFNTDRSFNFMSIETDTDQPELIIERLKAILLNWENDADFNEDSFNLLKRAFIGEQLQAFNSLEYISNQYGSLYFSGIEMFERMDRIEEIKFNDIKQFAQKYIKEQLISSFVIHPKKEQ</sequence>